<evidence type="ECO:0008006" key="5">
    <source>
        <dbReference type="Google" id="ProtNLM"/>
    </source>
</evidence>
<proteinExistence type="inferred from homology"/>
<dbReference type="GO" id="GO:0006289">
    <property type="term" value="P:nucleotide-excision repair"/>
    <property type="evidence" value="ECO:0007669"/>
    <property type="project" value="TreeGrafter"/>
</dbReference>
<evidence type="ECO:0000256" key="2">
    <source>
        <dbReference type="ARBA" id="ARBA00009761"/>
    </source>
</evidence>
<dbReference type="AlphaFoldDB" id="A0A0H5RKH1"/>
<dbReference type="InterPro" id="IPR013970">
    <property type="entry name" value="Rfa2"/>
</dbReference>
<dbReference type="GO" id="GO:0006298">
    <property type="term" value="P:mismatch repair"/>
    <property type="evidence" value="ECO:0007669"/>
    <property type="project" value="TreeGrafter"/>
</dbReference>
<name>A0A0H5RKH1_9EUKA</name>
<dbReference type="Pfam" id="PF08661">
    <property type="entry name" value="Rep_fac-A_3"/>
    <property type="match status" value="1"/>
</dbReference>
<keyword evidence="3" id="KW-0539">Nucleus</keyword>
<protein>
    <recommendedName>
        <fullName evidence="5">Replication factor A protein 3</fullName>
    </recommendedName>
</protein>
<evidence type="ECO:0000313" key="4">
    <source>
        <dbReference type="EMBL" id="CRZ09229.1"/>
    </source>
</evidence>
<organism evidence="4">
    <name type="scientific">Spongospora subterranea</name>
    <dbReference type="NCBI Taxonomy" id="70186"/>
    <lineage>
        <taxon>Eukaryota</taxon>
        <taxon>Sar</taxon>
        <taxon>Rhizaria</taxon>
        <taxon>Endomyxa</taxon>
        <taxon>Phytomyxea</taxon>
        <taxon>Plasmodiophorida</taxon>
        <taxon>Plasmodiophoridae</taxon>
        <taxon>Spongospora</taxon>
    </lineage>
</organism>
<dbReference type="GO" id="GO:0003697">
    <property type="term" value="F:single-stranded DNA binding"/>
    <property type="evidence" value="ECO:0007669"/>
    <property type="project" value="TreeGrafter"/>
</dbReference>
<dbReference type="GO" id="GO:0006284">
    <property type="term" value="P:base-excision repair"/>
    <property type="evidence" value="ECO:0007669"/>
    <property type="project" value="TreeGrafter"/>
</dbReference>
<dbReference type="Gene3D" id="2.40.50.140">
    <property type="entry name" value="Nucleic acid-binding proteins"/>
    <property type="match status" value="1"/>
</dbReference>
<accession>A0A0H5RKH1</accession>
<evidence type="ECO:0000256" key="3">
    <source>
        <dbReference type="ARBA" id="ARBA00023242"/>
    </source>
</evidence>
<evidence type="ECO:0000256" key="1">
    <source>
        <dbReference type="ARBA" id="ARBA00004123"/>
    </source>
</evidence>
<reference evidence="4" key="1">
    <citation type="submission" date="2015-04" db="EMBL/GenBank/DDBJ databases">
        <title>The genome sequence of the plant pathogenic Rhizarian Plasmodiophora brassicae reveals insights in its biotrophic life cycle and the origin of chitin synthesis.</title>
        <authorList>
            <person name="Schwelm A."/>
            <person name="Fogelqvist J."/>
            <person name="Knaust A."/>
            <person name="Julke S."/>
            <person name="Lilja T."/>
            <person name="Dhandapani V."/>
            <person name="Bonilla-Rosso G."/>
            <person name="Karlsson M."/>
            <person name="Shevchenko A."/>
            <person name="Choi S.R."/>
            <person name="Kim H.G."/>
            <person name="Park J.Y."/>
            <person name="Lim Y.P."/>
            <person name="Ludwig-Muller J."/>
            <person name="Dixelius C."/>
        </authorList>
    </citation>
    <scope>NUCLEOTIDE SEQUENCE</scope>
    <source>
        <tissue evidence="4">Potato root galls</tissue>
    </source>
</reference>
<dbReference type="GO" id="GO:0003684">
    <property type="term" value="F:damaged DNA binding"/>
    <property type="evidence" value="ECO:0007669"/>
    <property type="project" value="TreeGrafter"/>
</dbReference>
<dbReference type="GO" id="GO:0005662">
    <property type="term" value="C:DNA replication factor A complex"/>
    <property type="evidence" value="ECO:0007669"/>
    <property type="project" value="TreeGrafter"/>
</dbReference>
<dbReference type="GO" id="GO:0006260">
    <property type="term" value="P:DNA replication"/>
    <property type="evidence" value="ECO:0007669"/>
    <property type="project" value="InterPro"/>
</dbReference>
<comment type="subcellular location">
    <subcellularLocation>
        <location evidence="1">Nucleus</location>
    </subcellularLocation>
</comment>
<sequence length="115" mass="12363">MDVKPNMGGKPATRILGSMMANYVGETVRLIGKFNGKQPNGACSMTSADGLMVPLELGTAGDFIMGRQYIEVVGKVNHNRSITAYTASDLGDNLNLDCFKEVLTLVHSKCPDLIK</sequence>
<comment type="similarity">
    <text evidence="2">Belongs to the replication factor A protein 3 family.</text>
</comment>
<dbReference type="SUPFAM" id="SSF50249">
    <property type="entry name" value="Nucleic acid-binding proteins"/>
    <property type="match status" value="1"/>
</dbReference>
<dbReference type="PANTHER" id="PTHR15114:SF1">
    <property type="entry name" value="REPLICATION PROTEIN A 14 KDA SUBUNIT"/>
    <property type="match status" value="1"/>
</dbReference>
<dbReference type="GO" id="GO:0000724">
    <property type="term" value="P:double-strand break repair via homologous recombination"/>
    <property type="evidence" value="ECO:0007669"/>
    <property type="project" value="TreeGrafter"/>
</dbReference>
<dbReference type="EMBL" id="HACM01008787">
    <property type="protein sequence ID" value="CRZ09229.1"/>
    <property type="molecule type" value="Transcribed_RNA"/>
</dbReference>
<dbReference type="GO" id="GO:0035861">
    <property type="term" value="C:site of double-strand break"/>
    <property type="evidence" value="ECO:0007669"/>
    <property type="project" value="TreeGrafter"/>
</dbReference>
<dbReference type="PANTHER" id="PTHR15114">
    <property type="entry name" value="REPLICATION PROTEIN A3"/>
    <property type="match status" value="1"/>
</dbReference>
<dbReference type="InterPro" id="IPR012340">
    <property type="entry name" value="NA-bd_OB-fold"/>
</dbReference>
<dbReference type="CDD" id="cd04479">
    <property type="entry name" value="RPA3"/>
    <property type="match status" value="1"/>
</dbReference>